<evidence type="ECO:0000313" key="4">
    <source>
        <dbReference type="Proteomes" id="UP000727506"/>
    </source>
</evidence>
<evidence type="ECO:0000313" key="3">
    <source>
        <dbReference type="EMBL" id="MBS6940594.1"/>
    </source>
</evidence>
<dbReference type="Gene3D" id="3.40.1610.10">
    <property type="entry name" value="CV3147-like domain"/>
    <property type="match status" value="1"/>
</dbReference>
<dbReference type="InterPro" id="IPR010318">
    <property type="entry name" value="S-Me-THD_N"/>
</dbReference>
<dbReference type="InterPro" id="IPR027479">
    <property type="entry name" value="S-Me-THD_N_sf"/>
</dbReference>
<organism evidence="3 4">
    <name type="scientific">Slackia piriformis</name>
    <dbReference type="NCBI Taxonomy" id="626934"/>
    <lineage>
        <taxon>Bacteria</taxon>
        <taxon>Bacillati</taxon>
        <taxon>Actinomycetota</taxon>
        <taxon>Coriobacteriia</taxon>
        <taxon>Eggerthellales</taxon>
        <taxon>Eggerthellaceae</taxon>
        <taxon>Slackia</taxon>
    </lineage>
</organism>
<protein>
    <submittedName>
        <fullName evidence="3">DUF917 domain-containing protein</fullName>
    </submittedName>
</protein>
<proteinExistence type="predicted"/>
<comment type="caution">
    <text evidence="3">The sequence shown here is derived from an EMBL/GenBank/DDBJ whole genome shotgun (WGS) entry which is preliminary data.</text>
</comment>
<dbReference type="InterPro" id="IPR024071">
    <property type="entry name" value="S-Me-THD_C_sf"/>
</dbReference>
<dbReference type="AlphaFoldDB" id="A0A943Z7F2"/>
<dbReference type="InterPro" id="IPR048350">
    <property type="entry name" value="S-Me-THD-like_C"/>
</dbReference>
<dbReference type="EMBL" id="JAGZSV010000046">
    <property type="protein sequence ID" value="MBS6940594.1"/>
    <property type="molecule type" value="Genomic_DNA"/>
</dbReference>
<dbReference type="Pfam" id="PF06032">
    <property type="entry name" value="S-Me-THD_N"/>
    <property type="match status" value="1"/>
</dbReference>
<evidence type="ECO:0000259" key="2">
    <source>
        <dbReference type="Pfam" id="PF20906"/>
    </source>
</evidence>
<dbReference type="Gene3D" id="2.40.390.10">
    <property type="entry name" value="CV3147-like"/>
    <property type="match status" value="1"/>
</dbReference>
<sequence>MRTIGLQDIDDIALGSSLLGSGGGGDPYMGRLEAIAAVKEHGPVTLLDVDEVPDDWTVAPICGVGAPSVSLEKGTNGIEYPKVRAMMERMLDKKLDAFLLSEAGGMNSMIPISAAARAGLPLVNADGMGRAFPGIQQDTFTLNGVSTNPFVIADEKGNCTVLYTIDNDWTEAIGREITTASGGQVTTLASPMSGAKMKTSVVVGTVDYAQKLGRVIRTAGDAQGETPEQYFLRESGALRFFKGKICDVLRETRDGFNFGKVELEGIGEDKGSTAVVEFQNENIYAEVDGEIVATVPDLICLVDSETFVPVTTENLKYGKRVLVVGLPCDKAWRTAGGLDLAGPRWFGLDVDYVPVEELARARRRDA</sequence>
<name>A0A943Z7F2_9ACTN</name>
<dbReference type="SUPFAM" id="SSF160991">
    <property type="entry name" value="CV3147-like"/>
    <property type="match status" value="1"/>
</dbReference>
<dbReference type="Pfam" id="PF20906">
    <property type="entry name" value="S-Me-THD_C"/>
    <property type="match status" value="1"/>
</dbReference>
<feature type="domain" description="S-Me-THD-like C-terminal" evidence="2">
    <location>
        <begin position="166"/>
        <end position="355"/>
    </location>
</feature>
<gene>
    <name evidence="3" type="ORF">KH142_03765</name>
</gene>
<reference evidence="3" key="1">
    <citation type="submission" date="2021-02" db="EMBL/GenBank/DDBJ databases">
        <title>Infant gut strain persistence is associated with maternal origin, phylogeny, and functional potential including surface adhesion and iron acquisition.</title>
        <authorList>
            <person name="Lou Y.C."/>
        </authorList>
    </citation>
    <scope>NUCLEOTIDE SEQUENCE</scope>
    <source>
        <strain evidence="3">L2_039_000G1_dasL2_039_000G1_concoct_11</strain>
    </source>
</reference>
<dbReference type="Proteomes" id="UP000727506">
    <property type="component" value="Unassembled WGS sequence"/>
</dbReference>
<accession>A0A943Z7F2</accession>
<evidence type="ECO:0000259" key="1">
    <source>
        <dbReference type="Pfam" id="PF06032"/>
    </source>
</evidence>
<feature type="domain" description="S-Me-THD N-terminal" evidence="1">
    <location>
        <begin position="7"/>
        <end position="162"/>
    </location>
</feature>